<evidence type="ECO:0008006" key="4">
    <source>
        <dbReference type="Google" id="ProtNLM"/>
    </source>
</evidence>
<organism evidence="1 3">
    <name type="scientific">Pristionchus entomophagus</name>
    <dbReference type="NCBI Taxonomy" id="358040"/>
    <lineage>
        <taxon>Eukaryota</taxon>
        <taxon>Metazoa</taxon>
        <taxon>Ecdysozoa</taxon>
        <taxon>Nematoda</taxon>
        <taxon>Chromadorea</taxon>
        <taxon>Rhabditida</taxon>
        <taxon>Rhabditina</taxon>
        <taxon>Diplogasteromorpha</taxon>
        <taxon>Diplogasteroidea</taxon>
        <taxon>Neodiplogasteridae</taxon>
        <taxon>Pristionchus</taxon>
    </lineage>
</organism>
<sequence>RPQWRRIRSNRTTSRRWTCSIFKRRPSFSFAKRPKCSLRSLKFSVSWSSARTPPILSSLPPSPPTLGRERTYARPARCCELLALFSSNGSNLPIVSDFLT</sequence>
<dbReference type="Proteomes" id="UP001432027">
    <property type="component" value="Unassembled WGS sequence"/>
</dbReference>
<evidence type="ECO:0000313" key="1">
    <source>
        <dbReference type="EMBL" id="GMT05692.1"/>
    </source>
</evidence>
<gene>
    <name evidence="1" type="ORF">PENTCL1PPCAC_27866</name>
    <name evidence="2" type="ORF">PENTCL1PPCAC_27867</name>
</gene>
<comment type="caution">
    <text evidence="1">The sequence shown here is derived from an EMBL/GenBank/DDBJ whole genome shotgun (WGS) entry which is preliminary data.</text>
</comment>
<accession>A0AAV5UFM0</accession>
<dbReference type="EMBL" id="BTSX01000006">
    <property type="protein sequence ID" value="GMT05692.1"/>
    <property type="molecule type" value="Genomic_DNA"/>
</dbReference>
<feature type="non-terminal residue" evidence="1">
    <location>
        <position position="1"/>
    </location>
</feature>
<proteinExistence type="predicted"/>
<evidence type="ECO:0000313" key="2">
    <source>
        <dbReference type="EMBL" id="GMT05693.1"/>
    </source>
</evidence>
<name>A0AAV5UFM0_9BILA</name>
<keyword evidence="3" id="KW-1185">Reference proteome</keyword>
<dbReference type="AlphaFoldDB" id="A0AAV5UFM0"/>
<reference evidence="1" key="1">
    <citation type="submission" date="2023-10" db="EMBL/GenBank/DDBJ databases">
        <title>Genome assembly of Pristionchus species.</title>
        <authorList>
            <person name="Yoshida K."/>
            <person name="Sommer R.J."/>
        </authorList>
    </citation>
    <scope>NUCLEOTIDE SEQUENCE</scope>
    <source>
        <strain evidence="1">RS0144</strain>
    </source>
</reference>
<protein>
    <recommendedName>
        <fullName evidence="4">Ribosomal protein</fullName>
    </recommendedName>
</protein>
<evidence type="ECO:0000313" key="3">
    <source>
        <dbReference type="Proteomes" id="UP001432027"/>
    </source>
</evidence>
<dbReference type="EMBL" id="BTSX01000006">
    <property type="protein sequence ID" value="GMT05693.1"/>
    <property type="molecule type" value="Genomic_DNA"/>
</dbReference>